<sequence>MWTSTNPLPHSPAFDMALRKHSHSSVPLQKCETRLFSPFFFSTSFV</sequence>
<dbReference type="AlphaFoldDB" id="A0A0E9SWA3"/>
<dbReference type="EMBL" id="GBXM01062928">
    <property type="protein sequence ID" value="JAH45649.1"/>
    <property type="molecule type" value="Transcribed_RNA"/>
</dbReference>
<organism evidence="1">
    <name type="scientific">Anguilla anguilla</name>
    <name type="common">European freshwater eel</name>
    <name type="synonym">Muraena anguilla</name>
    <dbReference type="NCBI Taxonomy" id="7936"/>
    <lineage>
        <taxon>Eukaryota</taxon>
        <taxon>Metazoa</taxon>
        <taxon>Chordata</taxon>
        <taxon>Craniata</taxon>
        <taxon>Vertebrata</taxon>
        <taxon>Euteleostomi</taxon>
        <taxon>Actinopterygii</taxon>
        <taxon>Neopterygii</taxon>
        <taxon>Teleostei</taxon>
        <taxon>Anguilliformes</taxon>
        <taxon>Anguillidae</taxon>
        <taxon>Anguilla</taxon>
    </lineage>
</organism>
<reference evidence="1" key="2">
    <citation type="journal article" date="2015" name="Fish Shellfish Immunol.">
        <title>Early steps in the European eel (Anguilla anguilla)-Vibrio vulnificus interaction in the gills: Role of the RtxA13 toxin.</title>
        <authorList>
            <person name="Callol A."/>
            <person name="Pajuelo D."/>
            <person name="Ebbesson L."/>
            <person name="Teles M."/>
            <person name="MacKenzie S."/>
            <person name="Amaro C."/>
        </authorList>
    </citation>
    <scope>NUCLEOTIDE SEQUENCE</scope>
</reference>
<proteinExistence type="predicted"/>
<accession>A0A0E9SWA3</accession>
<reference evidence="1" key="1">
    <citation type="submission" date="2014-11" db="EMBL/GenBank/DDBJ databases">
        <authorList>
            <person name="Amaro Gonzalez C."/>
        </authorList>
    </citation>
    <scope>NUCLEOTIDE SEQUENCE</scope>
</reference>
<evidence type="ECO:0000313" key="1">
    <source>
        <dbReference type="EMBL" id="JAH45649.1"/>
    </source>
</evidence>
<name>A0A0E9SWA3_ANGAN</name>
<protein>
    <submittedName>
        <fullName evidence="1">Uncharacterized protein</fullName>
    </submittedName>
</protein>